<name>A0A9P5MT93_9AGAM</name>
<reference evidence="2" key="2">
    <citation type="journal article" date="2020" name="Nat. Commun.">
        <title>Large-scale genome sequencing of mycorrhizal fungi provides insights into the early evolution of symbiotic traits.</title>
        <authorList>
            <person name="Miyauchi S."/>
            <person name="Kiss E."/>
            <person name="Kuo A."/>
            <person name="Drula E."/>
            <person name="Kohler A."/>
            <person name="Sanchez-Garcia M."/>
            <person name="Morin E."/>
            <person name="Andreopoulos B."/>
            <person name="Barry K.W."/>
            <person name="Bonito G."/>
            <person name="Buee M."/>
            <person name="Carver A."/>
            <person name="Chen C."/>
            <person name="Cichocki N."/>
            <person name="Clum A."/>
            <person name="Culley D."/>
            <person name="Crous P.W."/>
            <person name="Fauchery L."/>
            <person name="Girlanda M."/>
            <person name="Hayes R.D."/>
            <person name="Keri Z."/>
            <person name="LaButti K."/>
            <person name="Lipzen A."/>
            <person name="Lombard V."/>
            <person name="Magnuson J."/>
            <person name="Maillard F."/>
            <person name="Murat C."/>
            <person name="Nolan M."/>
            <person name="Ohm R.A."/>
            <person name="Pangilinan J."/>
            <person name="Pereira M.F."/>
            <person name="Perotto S."/>
            <person name="Peter M."/>
            <person name="Pfister S."/>
            <person name="Riley R."/>
            <person name="Sitrit Y."/>
            <person name="Stielow J.B."/>
            <person name="Szollosi G."/>
            <person name="Zifcakova L."/>
            <person name="Stursova M."/>
            <person name="Spatafora J.W."/>
            <person name="Tedersoo L."/>
            <person name="Vaario L.M."/>
            <person name="Yamada A."/>
            <person name="Yan M."/>
            <person name="Wang P."/>
            <person name="Xu J."/>
            <person name="Bruns T."/>
            <person name="Baldrian P."/>
            <person name="Vilgalys R."/>
            <person name="Dunand C."/>
            <person name="Henrissat B."/>
            <person name="Grigoriev I.V."/>
            <person name="Hibbett D."/>
            <person name="Nagy L.G."/>
            <person name="Martin F.M."/>
        </authorList>
    </citation>
    <scope>NUCLEOTIDE SEQUENCE</scope>
    <source>
        <strain evidence="2">Prilba</strain>
    </source>
</reference>
<feature type="transmembrane region" description="Helical" evidence="1">
    <location>
        <begin position="143"/>
        <end position="170"/>
    </location>
</feature>
<protein>
    <submittedName>
        <fullName evidence="2">Uncharacterized protein</fullName>
    </submittedName>
</protein>
<feature type="transmembrane region" description="Helical" evidence="1">
    <location>
        <begin position="76"/>
        <end position="100"/>
    </location>
</feature>
<reference evidence="2" key="1">
    <citation type="submission" date="2019-10" db="EMBL/GenBank/DDBJ databases">
        <authorList>
            <consortium name="DOE Joint Genome Institute"/>
            <person name="Kuo A."/>
            <person name="Miyauchi S."/>
            <person name="Kiss E."/>
            <person name="Drula E."/>
            <person name="Kohler A."/>
            <person name="Sanchez-Garcia M."/>
            <person name="Andreopoulos B."/>
            <person name="Barry K.W."/>
            <person name="Bonito G."/>
            <person name="Buee M."/>
            <person name="Carver A."/>
            <person name="Chen C."/>
            <person name="Cichocki N."/>
            <person name="Clum A."/>
            <person name="Culley D."/>
            <person name="Crous P.W."/>
            <person name="Fauchery L."/>
            <person name="Girlanda M."/>
            <person name="Hayes R."/>
            <person name="Keri Z."/>
            <person name="LaButti K."/>
            <person name="Lipzen A."/>
            <person name="Lombard V."/>
            <person name="Magnuson J."/>
            <person name="Maillard F."/>
            <person name="Morin E."/>
            <person name="Murat C."/>
            <person name="Nolan M."/>
            <person name="Ohm R."/>
            <person name="Pangilinan J."/>
            <person name="Pereira M."/>
            <person name="Perotto S."/>
            <person name="Peter M."/>
            <person name="Riley R."/>
            <person name="Sitrit Y."/>
            <person name="Stielow B."/>
            <person name="Szollosi G."/>
            <person name="Zifcakova L."/>
            <person name="Stursova M."/>
            <person name="Spatafora J.W."/>
            <person name="Tedersoo L."/>
            <person name="Vaario L.-M."/>
            <person name="Yamada A."/>
            <person name="Yan M."/>
            <person name="Wang P."/>
            <person name="Xu J."/>
            <person name="Bruns T."/>
            <person name="Baldrian P."/>
            <person name="Vilgalys R."/>
            <person name="Henrissat B."/>
            <person name="Grigoriev I.V."/>
            <person name="Hibbett D."/>
            <person name="Nagy L.G."/>
            <person name="Martin F.M."/>
        </authorList>
    </citation>
    <scope>NUCLEOTIDE SEQUENCE</scope>
    <source>
        <strain evidence="2">Prilba</strain>
    </source>
</reference>
<keyword evidence="1" id="KW-1133">Transmembrane helix</keyword>
<accession>A0A9P5MT93</accession>
<feature type="transmembrane region" description="Helical" evidence="1">
    <location>
        <begin position="43"/>
        <end position="64"/>
    </location>
</feature>
<keyword evidence="3" id="KW-1185">Reference proteome</keyword>
<dbReference type="EMBL" id="WHVB01000012">
    <property type="protein sequence ID" value="KAF8478157.1"/>
    <property type="molecule type" value="Genomic_DNA"/>
</dbReference>
<evidence type="ECO:0000256" key="1">
    <source>
        <dbReference type="SAM" id="Phobius"/>
    </source>
</evidence>
<keyword evidence="1" id="KW-0472">Membrane</keyword>
<keyword evidence="1" id="KW-0812">Transmembrane</keyword>
<proteinExistence type="predicted"/>
<feature type="transmembrane region" description="Helical" evidence="1">
    <location>
        <begin position="20"/>
        <end position="37"/>
    </location>
</feature>
<dbReference type="Proteomes" id="UP000759537">
    <property type="component" value="Unassembled WGS sequence"/>
</dbReference>
<evidence type="ECO:0000313" key="2">
    <source>
        <dbReference type="EMBL" id="KAF8478157.1"/>
    </source>
</evidence>
<dbReference type="OrthoDB" id="5427664at2759"/>
<comment type="caution">
    <text evidence="2">The sequence shown here is derived from an EMBL/GenBank/DDBJ whole genome shotgun (WGS) entry which is preliminary data.</text>
</comment>
<gene>
    <name evidence="2" type="ORF">DFH94DRAFT_683281</name>
</gene>
<dbReference type="AlphaFoldDB" id="A0A9P5MT93"/>
<sequence>MSTPVCQTVSANSDVLGKGIRINFYYTMFLLAIIPQTPDTEELLTSLYITAGTSGFGLLVTAIIQTAQHQLSLFHALFILHILFFLGTGVAPLVTLAHLAHCMGFYLWTNVKHYGSQPECNHQIKYVVFFFTVRATANWLRRLWIAVLAIPCALAAVVMFGTTTMALFFLKRLKKEKRAEESNSTARRTAATETTLTRPYVENHWYFRLDTPRLFSAIYSTAMLELTIARNTAHILPNGTNTGPGVVLVDDSWEFGQVLAVVMIFVNFKEVLHYLFGGPARERQAQTEEIAHQAPQAERLQPLPATTSALVPPIQLSAQPHTRHYTGYSTDNFTTHRGGMDIVNRAEGLQPLPATASSAPGVRLGLSLTGQSLDQHTSGYTTYSSYRSGLVFGGR</sequence>
<evidence type="ECO:0000313" key="3">
    <source>
        <dbReference type="Proteomes" id="UP000759537"/>
    </source>
</evidence>
<organism evidence="2 3">
    <name type="scientific">Russula ochroleuca</name>
    <dbReference type="NCBI Taxonomy" id="152965"/>
    <lineage>
        <taxon>Eukaryota</taxon>
        <taxon>Fungi</taxon>
        <taxon>Dikarya</taxon>
        <taxon>Basidiomycota</taxon>
        <taxon>Agaricomycotina</taxon>
        <taxon>Agaricomycetes</taxon>
        <taxon>Russulales</taxon>
        <taxon>Russulaceae</taxon>
        <taxon>Russula</taxon>
    </lineage>
</organism>